<evidence type="ECO:0000259" key="1">
    <source>
        <dbReference type="Pfam" id="PF11845"/>
    </source>
</evidence>
<dbReference type="Pfam" id="PF11845">
    <property type="entry name" value="Tll0287-like"/>
    <property type="match status" value="1"/>
</dbReference>
<name>A0A142EKA9_9BACT</name>
<protein>
    <submittedName>
        <fullName evidence="2">Cytochrome C</fullName>
    </submittedName>
</protein>
<reference evidence="3" key="1">
    <citation type="submission" date="2015-09" db="EMBL/GenBank/DDBJ databases">
        <title>Complete sequence of Algoriphagus sp. M8-2.</title>
        <authorList>
            <person name="Shintani M."/>
        </authorList>
    </citation>
    <scope>NUCLEOTIDE SEQUENCE [LARGE SCALE GENOMIC DNA]</scope>
    <source>
        <strain evidence="3">M8-2</strain>
    </source>
</reference>
<accession>A0A142EKA9</accession>
<keyword evidence="3" id="KW-1185">Reference proteome</keyword>
<gene>
    <name evidence="2" type="ORF">AO498_04050</name>
</gene>
<dbReference type="KEGG" id="alm:AO498_04050"/>
<dbReference type="PATRIC" id="fig|1727163.4.peg.843"/>
<dbReference type="STRING" id="1727163.AO498_04050"/>
<evidence type="ECO:0000313" key="3">
    <source>
        <dbReference type="Proteomes" id="UP000073816"/>
    </source>
</evidence>
<feature type="domain" description="Tll0287-like" evidence="1">
    <location>
        <begin position="85"/>
        <end position="230"/>
    </location>
</feature>
<proteinExistence type="predicted"/>
<organism evidence="2 3">
    <name type="scientific">Algoriphagus sanaruensis</name>
    <dbReference type="NCBI Taxonomy" id="1727163"/>
    <lineage>
        <taxon>Bacteria</taxon>
        <taxon>Pseudomonadati</taxon>
        <taxon>Bacteroidota</taxon>
        <taxon>Cytophagia</taxon>
        <taxon>Cytophagales</taxon>
        <taxon>Cyclobacteriaceae</taxon>
        <taxon>Algoriphagus</taxon>
    </lineage>
</organism>
<evidence type="ECO:0000313" key="2">
    <source>
        <dbReference type="EMBL" id="AMQ55564.1"/>
    </source>
</evidence>
<dbReference type="Proteomes" id="UP000073816">
    <property type="component" value="Chromosome"/>
</dbReference>
<sequence>MNYISGFLRVVLQIKFMEKSWKVKMGILACLFLLMISCGPQERVSKEVFEEANRHLEVKRISEAQIIEEAMIWGDSISQEAQKELIAKLQASVAEVGIPGAIEFCSTNALSILNEFSQSHQVTVRRVSNKYRNPSDQPDDSELPILEAYEYNAENGLESEPNIQKLNGGEVLLYTKPIVIGSGLCLSCHGEQGKEINDETANKLSTIYSNDLAQGYKLGDLRGMWSIRIPKSEVAKRL</sequence>
<dbReference type="EMBL" id="CP012836">
    <property type="protein sequence ID" value="AMQ55564.1"/>
    <property type="molecule type" value="Genomic_DNA"/>
</dbReference>
<dbReference type="AlphaFoldDB" id="A0A142EKA9"/>
<dbReference type="InterPro" id="IPR021796">
    <property type="entry name" value="Tll0287-like_dom"/>
</dbReference>
<reference evidence="2 3" key="2">
    <citation type="journal article" date="2016" name="Genome Announc.">
        <title>Complete Genome Sequence of Algoriphagus sp. Strain M8-2, Isolated from a Brackish Lake.</title>
        <authorList>
            <person name="Muraguchi Y."/>
            <person name="Kushimoto K."/>
            <person name="Ohtsubo Y."/>
            <person name="Suzuki T."/>
            <person name="Dohra H."/>
            <person name="Kimbara K."/>
            <person name="Shintani M."/>
        </authorList>
    </citation>
    <scope>NUCLEOTIDE SEQUENCE [LARGE SCALE GENOMIC DNA]</scope>
    <source>
        <strain evidence="2 3">M8-2</strain>
    </source>
</reference>